<feature type="domain" description="HTH cro/C1-type" evidence="1">
    <location>
        <begin position="19"/>
        <end position="73"/>
    </location>
</feature>
<sequence length="289" mass="32680">MPAKKPTRTLRMRRLSAELRRLRESADLSREDVTEATKINASTLYRIESAQTRPQVRTLHTLCDLYRVDDGKRSELLALAKDSGKQGWLETYPSELPAEYTNYILFESEARTVRNYESLFVPGLLQTEDYARAVIRGTLPLATDEQVEARVRARLQRQELLHKSEPLRFRAVVDEAVLHRVVGGQRVMREQLLHLATMARLPHVELQVIRFEAGAHPGMPGSFVLIDFPDLADPAVVYIDSMAGDLFLEGEVEVDRYSLIMEHLVGVALSPKQSRRLVGDLTAGMMEGS</sequence>
<dbReference type="EMBL" id="JACHJO010000018">
    <property type="protein sequence ID" value="MBB6122233.1"/>
    <property type="molecule type" value="Genomic_DNA"/>
</dbReference>
<dbReference type="InterPro" id="IPR010982">
    <property type="entry name" value="Lambda_DNA-bd_dom_sf"/>
</dbReference>
<dbReference type="SMART" id="SM00530">
    <property type="entry name" value="HTH_XRE"/>
    <property type="match status" value="1"/>
</dbReference>
<dbReference type="AlphaFoldDB" id="A0A841IU83"/>
<evidence type="ECO:0000313" key="2">
    <source>
        <dbReference type="EMBL" id="MBB6122233.1"/>
    </source>
</evidence>
<dbReference type="CDD" id="cd00093">
    <property type="entry name" value="HTH_XRE"/>
    <property type="match status" value="1"/>
</dbReference>
<reference evidence="2 3" key="1">
    <citation type="submission" date="2020-08" db="EMBL/GenBank/DDBJ databases">
        <title>Genomic Encyclopedia of Type Strains, Phase III (KMG-III): the genomes of soil and plant-associated and newly described type strains.</title>
        <authorList>
            <person name="Whitman W."/>
        </authorList>
    </citation>
    <scope>NUCLEOTIDE SEQUENCE [LARGE SCALE GENOMIC DNA]</scope>
    <source>
        <strain evidence="2 3">CECT 8712</strain>
    </source>
</reference>
<comment type="caution">
    <text evidence="2">The sequence shown here is derived from an EMBL/GenBank/DDBJ whole genome shotgun (WGS) entry which is preliminary data.</text>
</comment>
<keyword evidence="3" id="KW-1185">Reference proteome</keyword>
<dbReference type="PROSITE" id="PS50943">
    <property type="entry name" value="HTH_CROC1"/>
    <property type="match status" value="1"/>
</dbReference>
<dbReference type="InterPro" id="IPR001387">
    <property type="entry name" value="Cro/C1-type_HTH"/>
</dbReference>
<evidence type="ECO:0000259" key="1">
    <source>
        <dbReference type="PROSITE" id="PS50943"/>
    </source>
</evidence>
<dbReference type="RefSeq" id="WP_343065111.1">
    <property type="nucleotide sequence ID" value="NZ_JACHJO010000018.1"/>
</dbReference>
<dbReference type="Pfam" id="PF19054">
    <property type="entry name" value="DUF5753"/>
    <property type="match status" value="1"/>
</dbReference>
<evidence type="ECO:0000313" key="3">
    <source>
        <dbReference type="Proteomes" id="UP000536604"/>
    </source>
</evidence>
<protein>
    <submittedName>
        <fullName evidence="2">Transcriptional regulator with XRE-family HTH domain</fullName>
    </submittedName>
</protein>
<gene>
    <name evidence="2" type="ORF">FHS13_004222</name>
</gene>
<organism evidence="2 3">
    <name type="scientific">Nocardiopsis algeriensis</name>
    <dbReference type="NCBI Taxonomy" id="1478215"/>
    <lineage>
        <taxon>Bacteria</taxon>
        <taxon>Bacillati</taxon>
        <taxon>Actinomycetota</taxon>
        <taxon>Actinomycetes</taxon>
        <taxon>Streptosporangiales</taxon>
        <taxon>Nocardiopsidaceae</taxon>
        <taxon>Nocardiopsis</taxon>
    </lineage>
</organism>
<proteinExistence type="predicted"/>
<dbReference type="SUPFAM" id="SSF47413">
    <property type="entry name" value="lambda repressor-like DNA-binding domains"/>
    <property type="match status" value="1"/>
</dbReference>
<dbReference type="GO" id="GO:0003677">
    <property type="term" value="F:DNA binding"/>
    <property type="evidence" value="ECO:0007669"/>
    <property type="project" value="InterPro"/>
</dbReference>
<name>A0A841IU83_9ACTN</name>
<dbReference type="Gene3D" id="1.10.260.40">
    <property type="entry name" value="lambda repressor-like DNA-binding domains"/>
    <property type="match status" value="1"/>
</dbReference>
<dbReference type="Pfam" id="PF13560">
    <property type="entry name" value="HTH_31"/>
    <property type="match status" value="1"/>
</dbReference>
<dbReference type="InterPro" id="IPR043917">
    <property type="entry name" value="DUF5753"/>
</dbReference>
<dbReference type="Proteomes" id="UP000536604">
    <property type="component" value="Unassembled WGS sequence"/>
</dbReference>
<accession>A0A841IU83</accession>